<name>A0A1F8BHX5_9BACT</name>
<evidence type="ECO:0000313" key="4">
    <source>
        <dbReference type="Proteomes" id="UP000177082"/>
    </source>
</evidence>
<gene>
    <name evidence="3" type="ORF">A2961_00360</name>
</gene>
<protein>
    <submittedName>
        <fullName evidence="3">Uncharacterized protein</fullName>
    </submittedName>
</protein>
<accession>A0A1F8BHX5</accession>
<feature type="region of interest" description="Disordered" evidence="1">
    <location>
        <begin position="1"/>
        <end position="34"/>
    </location>
</feature>
<keyword evidence="2" id="KW-1133">Transmembrane helix</keyword>
<organism evidence="3 4">
    <name type="scientific">Candidatus Woesebacteria bacterium RIFCSPLOWO2_01_FULL_39_21</name>
    <dbReference type="NCBI Taxonomy" id="1802519"/>
    <lineage>
        <taxon>Bacteria</taxon>
        <taxon>Candidatus Woeseibacteriota</taxon>
    </lineage>
</organism>
<reference evidence="3 4" key="1">
    <citation type="journal article" date="2016" name="Nat. Commun.">
        <title>Thousands of microbial genomes shed light on interconnected biogeochemical processes in an aquifer system.</title>
        <authorList>
            <person name="Anantharaman K."/>
            <person name="Brown C.T."/>
            <person name="Hug L.A."/>
            <person name="Sharon I."/>
            <person name="Castelle C.J."/>
            <person name="Probst A.J."/>
            <person name="Thomas B.C."/>
            <person name="Singh A."/>
            <person name="Wilkins M.J."/>
            <person name="Karaoz U."/>
            <person name="Brodie E.L."/>
            <person name="Williams K.H."/>
            <person name="Hubbard S.S."/>
            <person name="Banfield J.F."/>
        </authorList>
    </citation>
    <scope>NUCLEOTIDE SEQUENCE [LARGE SCALE GENOMIC DNA]</scope>
</reference>
<sequence length="244" mass="26971">MQTNELTSDSNQQTSSLQPTNTPPVAETSTSQQPTNNKKLTKWLVIGLVALLTGTTGVFAYKYYELKQRFSKVQITQPETPSSSTPQASQSPTTVSTPTPKPTKTTSLSYNLPSGWETFQDAERQFEIGYDPKVFFEPSPYPSRIGLNSKKCCFNFSIRIEPYDAGSPHKFIDTNTQGIEYLPDTYEKNYIINGKSGLVIYNVEYSSTIIVGMLDIDGTRAFLISSTGGNDSSIEEILASIKVL</sequence>
<feature type="compositionally biased region" description="Polar residues" evidence="1">
    <location>
        <begin position="1"/>
        <end position="20"/>
    </location>
</feature>
<comment type="caution">
    <text evidence="3">The sequence shown here is derived from an EMBL/GenBank/DDBJ whole genome shotgun (WGS) entry which is preliminary data.</text>
</comment>
<evidence type="ECO:0000313" key="3">
    <source>
        <dbReference type="EMBL" id="OGM63632.1"/>
    </source>
</evidence>
<feature type="region of interest" description="Disordered" evidence="1">
    <location>
        <begin position="77"/>
        <end position="109"/>
    </location>
</feature>
<feature type="compositionally biased region" description="Low complexity" evidence="1">
    <location>
        <begin position="77"/>
        <end position="107"/>
    </location>
</feature>
<keyword evidence="2" id="KW-0472">Membrane</keyword>
<dbReference type="AlphaFoldDB" id="A0A1F8BHX5"/>
<evidence type="ECO:0000256" key="1">
    <source>
        <dbReference type="SAM" id="MobiDB-lite"/>
    </source>
</evidence>
<proteinExistence type="predicted"/>
<dbReference type="Proteomes" id="UP000177082">
    <property type="component" value="Unassembled WGS sequence"/>
</dbReference>
<dbReference type="EMBL" id="MGHF01000012">
    <property type="protein sequence ID" value="OGM63632.1"/>
    <property type="molecule type" value="Genomic_DNA"/>
</dbReference>
<keyword evidence="2" id="KW-0812">Transmembrane</keyword>
<evidence type="ECO:0000256" key="2">
    <source>
        <dbReference type="SAM" id="Phobius"/>
    </source>
</evidence>
<feature type="transmembrane region" description="Helical" evidence="2">
    <location>
        <begin position="43"/>
        <end position="64"/>
    </location>
</feature>